<organism evidence="9 10">
    <name type="scientific">Aeromicrobium fastidiosum</name>
    <dbReference type="NCBI Taxonomy" id="52699"/>
    <lineage>
        <taxon>Bacteria</taxon>
        <taxon>Bacillati</taxon>
        <taxon>Actinomycetota</taxon>
        <taxon>Actinomycetes</taxon>
        <taxon>Propionibacteriales</taxon>
        <taxon>Nocardioidaceae</taxon>
        <taxon>Aeromicrobium</taxon>
    </lineage>
</organism>
<dbReference type="Pfam" id="PF13515">
    <property type="entry name" value="FUSC_2"/>
    <property type="match status" value="1"/>
</dbReference>
<feature type="domain" description="Integral membrane bound transporter" evidence="8">
    <location>
        <begin position="252"/>
        <end position="378"/>
    </location>
</feature>
<dbReference type="AlphaFoldDB" id="A0A641AV54"/>
<protein>
    <submittedName>
        <fullName evidence="9">FUSC family protein</fullName>
    </submittedName>
</protein>
<feature type="transmembrane region" description="Helical" evidence="7">
    <location>
        <begin position="85"/>
        <end position="103"/>
    </location>
</feature>
<comment type="similarity">
    <text evidence="6">Belongs to the YccS/YhfK family.</text>
</comment>
<keyword evidence="10" id="KW-1185">Reference proteome</keyword>
<evidence type="ECO:0000256" key="7">
    <source>
        <dbReference type="SAM" id="Phobius"/>
    </source>
</evidence>
<keyword evidence="4 7" id="KW-1133">Transmembrane helix</keyword>
<dbReference type="OrthoDB" id="3214226at2"/>
<keyword evidence="5 7" id="KW-0472">Membrane</keyword>
<accession>A0A641AV54</accession>
<feature type="transmembrane region" description="Helical" evidence="7">
    <location>
        <begin position="237"/>
        <end position="258"/>
    </location>
</feature>
<feature type="transmembrane region" description="Helical" evidence="7">
    <location>
        <begin position="315"/>
        <end position="330"/>
    </location>
</feature>
<feature type="transmembrane region" description="Helical" evidence="7">
    <location>
        <begin position="365"/>
        <end position="385"/>
    </location>
</feature>
<evidence type="ECO:0000256" key="6">
    <source>
        <dbReference type="ARBA" id="ARBA00043993"/>
    </source>
</evidence>
<evidence type="ECO:0000256" key="1">
    <source>
        <dbReference type="ARBA" id="ARBA00004651"/>
    </source>
</evidence>
<name>A0A641AV54_9ACTN</name>
<evidence type="ECO:0000259" key="8">
    <source>
        <dbReference type="Pfam" id="PF13515"/>
    </source>
</evidence>
<reference evidence="9" key="1">
    <citation type="submission" date="2019-09" db="EMBL/GenBank/DDBJ databases">
        <authorList>
            <person name="Li J."/>
        </authorList>
    </citation>
    <scope>NUCLEOTIDE SEQUENCE [LARGE SCALE GENOMIC DNA]</scope>
    <source>
        <strain evidence="9">NRBC 14897</strain>
    </source>
</reference>
<dbReference type="PANTHER" id="PTHR30509:SF9">
    <property type="entry name" value="MULTIDRUG RESISTANCE PROTEIN MDTO"/>
    <property type="match status" value="1"/>
</dbReference>
<evidence type="ECO:0000256" key="2">
    <source>
        <dbReference type="ARBA" id="ARBA00022475"/>
    </source>
</evidence>
<feature type="transmembrane region" description="Helical" evidence="7">
    <location>
        <begin position="115"/>
        <end position="133"/>
    </location>
</feature>
<feature type="transmembrane region" description="Helical" evidence="7">
    <location>
        <begin position="61"/>
        <end position="79"/>
    </location>
</feature>
<evidence type="ECO:0000256" key="4">
    <source>
        <dbReference type="ARBA" id="ARBA00022989"/>
    </source>
</evidence>
<feature type="transmembrane region" description="Helical" evidence="7">
    <location>
        <begin position="192"/>
        <end position="216"/>
    </location>
</feature>
<dbReference type="PANTHER" id="PTHR30509">
    <property type="entry name" value="P-HYDROXYBENZOIC ACID EFFLUX PUMP SUBUNIT-RELATED"/>
    <property type="match status" value="1"/>
</dbReference>
<evidence type="ECO:0000313" key="10">
    <source>
        <dbReference type="Proteomes" id="UP001515100"/>
    </source>
</evidence>
<dbReference type="EMBL" id="SDPP02000001">
    <property type="protein sequence ID" value="KAA1380718.1"/>
    <property type="molecule type" value="Genomic_DNA"/>
</dbReference>
<feature type="transmembrane region" description="Helical" evidence="7">
    <location>
        <begin position="335"/>
        <end position="353"/>
    </location>
</feature>
<gene>
    <name evidence="9" type="ORF">ESP62_006020</name>
</gene>
<sequence>MRRVDVRSASRAFIDVVRSAWSWSLRADMCHSLSGSDRSTLGVMTQHVTARPWHRRVPADVWRVVTTMAAVLGTFATALALHEAFGFGSALVVLSVVLSLTLGRHETDASSGARAARLATLVLVAVAAHLVAVTLFDHAVLGTLLLVAGLSLPIAIRRFGPTWSRLGTLMSLPLVAVLTTPAVAAPAPGDTWWAPVMAVVAYAWVVASMLVARAGGVAHATPPPAPARTRPARRLDASARMAIQMATSLGLSAVIGHLAFGGHWPWLVITAFVVCAGNRGRGDVLVKGAERVVGAVVGTLLATLLAGHVARGSHLVVALVFVALAVGVWLRPRGYAFWAASITAALALLYGFYGVGGTHLLAERVLGVVIGGIIAVAVSWVVVPVRSHDVALLRVADVLRAVQEVLDEHLRQRLVDHGELDAAIHDLHPIRSTWAVHRRTTRDTATPADAIESVDELVLAVRGLPERADRAVIGRAARQLGAARRRLRDERSVASLTGDLRSIAQSVRDAAGHR</sequence>
<dbReference type="GO" id="GO:0005886">
    <property type="term" value="C:plasma membrane"/>
    <property type="evidence" value="ECO:0007669"/>
    <property type="project" value="UniProtKB-SubCell"/>
</dbReference>
<keyword evidence="2" id="KW-1003">Cell membrane</keyword>
<keyword evidence="3 7" id="KW-0812">Transmembrane</keyword>
<feature type="transmembrane region" description="Helical" evidence="7">
    <location>
        <begin position="168"/>
        <end position="186"/>
    </location>
</feature>
<comment type="subcellular location">
    <subcellularLocation>
        <location evidence="1">Cell membrane</location>
        <topology evidence="1">Multi-pass membrane protein</topology>
    </subcellularLocation>
</comment>
<dbReference type="Proteomes" id="UP001515100">
    <property type="component" value="Unassembled WGS sequence"/>
</dbReference>
<evidence type="ECO:0000313" key="9">
    <source>
        <dbReference type="EMBL" id="KAA1380718.1"/>
    </source>
</evidence>
<feature type="transmembrane region" description="Helical" evidence="7">
    <location>
        <begin position="139"/>
        <end position="156"/>
    </location>
</feature>
<dbReference type="InterPro" id="IPR049453">
    <property type="entry name" value="Memb_transporter_dom"/>
</dbReference>
<evidence type="ECO:0000256" key="5">
    <source>
        <dbReference type="ARBA" id="ARBA00023136"/>
    </source>
</evidence>
<comment type="caution">
    <text evidence="9">The sequence shown here is derived from an EMBL/GenBank/DDBJ whole genome shotgun (WGS) entry which is preliminary data.</text>
</comment>
<evidence type="ECO:0000256" key="3">
    <source>
        <dbReference type="ARBA" id="ARBA00022692"/>
    </source>
</evidence>
<proteinExistence type="inferred from homology"/>